<dbReference type="PROSITE" id="PS00028">
    <property type="entry name" value="ZINC_FINGER_C2H2_1"/>
    <property type="match status" value="1"/>
</dbReference>
<dbReference type="Proteomes" id="UP000749559">
    <property type="component" value="Unassembled WGS sequence"/>
</dbReference>
<reference evidence="3" key="1">
    <citation type="submission" date="2022-03" db="EMBL/GenBank/DDBJ databases">
        <authorList>
            <person name="Martin C."/>
        </authorList>
    </citation>
    <scope>NUCLEOTIDE SEQUENCE</scope>
</reference>
<feature type="region of interest" description="Disordered" evidence="1">
    <location>
        <begin position="345"/>
        <end position="394"/>
    </location>
</feature>
<evidence type="ECO:0000313" key="3">
    <source>
        <dbReference type="EMBL" id="CAH1778879.1"/>
    </source>
</evidence>
<feature type="region of interest" description="Disordered" evidence="1">
    <location>
        <begin position="1"/>
        <end position="43"/>
    </location>
</feature>
<keyword evidence="4" id="KW-1185">Reference proteome</keyword>
<feature type="compositionally biased region" description="Polar residues" evidence="1">
    <location>
        <begin position="472"/>
        <end position="482"/>
    </location>
</feature>
<feature type="compositionally biased region" description="Polar residues" evidence="1">
    <location>
        <begin position="286"/>
        <end position="295"/>
    </location>
</feature>
<accession>A0A8S4NCQ0</accession>
<evidence type="ECO:0000259" key="2">
    <source>
        <dbReference type="PROSITE" id="PS00028"/>
    </source>
</evidence>
<sequence>MSFARIRNRTMSFAQQSRKRTGTPQPRKPNTPGPSTSTDTEDSAIKTKVNLEYPKLILNLRCPVCRVTFEELAMFEFHKSLHRGLHVYSVQIPENVNEASPGTANRSNFLPPPTMSCTRSGQQQLVTRPDESASVLDGMPSIGGIGKGKVQIPENVNEASPGTANRSNFLPPPTTSCTRSGQQQFVIRPDESPSVLDGMPSIGGIGKGKDFPDFEHILIMKNTKMGWNYVSYSEDYTKDVQANGSINITSNKFELIRGHVKTSNKTKTGPTTSGLTVQIPENVNEASPGTANRSNFLPPPTTSCTRSGKQKLVIRPDESPSVLDGMPSIGGIGKGKVQIPENVNEASPGTANRSKFLPPPTTSCTRSGQQQLGTRPDESPSVLDGMPSIGGIGKGKDFPDFEHILIMKNTKMGWNYVSYSEDYKKDVQANGSINITSNKFELIRGHVKTSNKTKTGPTTSGVTVQISENVNEASPGTANRSNFLPPPTTSCTRSGQQELVTRPDESPSVLDGMPSIGGIGKGKGTITTWKKKCVTVRYLSSLGGVAAKGVAAKDVVERIMAATFTTPLATQYD</sequence>
<feature type="compositionally biased region" description="Polar residues" evidence="1">
    <location>
        <begin position="489"/>
        <end position="499"/>
    </location>
</feature>
<gene>
    <name evidence="3" type="ORF">OFUS_LOCUS5741</name>
</gene>
<evidence type="ECO:0000256" key="1">
    <source>
        <dbReference type="SAM" id="MobiDB-lite"/>
    </source>
</evidence>
<dbReference type="EMBL" id="CAIIXF020000003">
    <property type="protein sequence ID" value="CAH1778879.1"/>
    <property type="molecule type" value="Genomic_DNA"/>
</dbReference>
<feature type="compositionally biased region" description="Polar residues" evidence="1">
    <location>
        <begin position="362"/>
        <end position="373"/>
    </location>
</feature>
<feature type="region of interest" description="Disordered" evidence="1">
    <location>
        <begin position="286"/>
        <end position="311"/>
    </location>
</feature>
<feature type="domain" description="C2H2-type" evidence="2">
    <location>
        <begin position="62"/>
        <end position="82"/>
    </location>
</feature>
<organism evidence="3 4">
    <name type="scientific">Owenia fusiformis</name>
    <name type="common">Polychaete worm</name>
    <dbReference type="NCBI Taxonomy" id="6347"/>
    <lineage>
        <taxon>Eukaryota</taxon>
        <taxon>Metazoa</taxon>
        <taxon>Spiralia</taxon>
        <taxon>Lophotrochozoa</taxon>
        <taxon>Annelida</taxon>
        <taxon>Polychaeta</taxon>
        <taxon>Sedentaria</taxon>
        <taxon>Canalipalpata</taxon>
        <taxon>Sabellida</taxon>
        <taxon>Oweniida</taxon>
        <taxon>Oweniidae</taxon>
        <taxon>Owenia</taxon>
    </lineage>
</organism>
<comment type="caution">
    <text evidence="3">The sequence shown here is derived from an EMBL/GenBank/DDBJ whole genome shotgun (WGS) entry which is preliminary data.</text>
</comment>
<protein>
    <recommendedName>
        <fullName evidence="2">C2H2-type domain-containing protein</fullName>
    </recommendedName>
</protein>
<name>A0A8S4NCQ0_OWEFU</name>
<dbReference type="AlphaFoldDB" id="A0A8S4NCQ0"/>
<feature type="region of interest" description="Disordered" evidence="1">
    <location>
        <begin position="472"/>
        <end position="516"/>
    </location>
</feature>
<dbReference type="InterPro" id="IPR013087">
    <property type="entry name" value="Znf_C2H2_type"/>
</dbReference>
<evidence type="ECO:0000313" key="4">
    <source>
        <dbReference type="Proteomes" id="UP000749559"/>
    </source>
</evidence>
<proteinExistence type="predicted"/>